<dbReference type="InterPro" id="IPR056443">
    <property type="entry name" value="AEP_C962R"/>
</dbReference>
<evidence type="ECO:0000259" key="2">
    <source>
        <dbReference type="Pfam" id="PF23162"/>
    </source>
</evidence>
<protein>
    <recommendedName>
        <fullName evidence="2">C962R-like N-terminal AEP domain-containing protein</fullName>
    </recommendedName>
</protein>
<dbReference type="EMBL" id="CAJNJA010060409">
    <property type="protein sequence ID" value="CAE7870770.1"/>
    <property type="molecule type" value="Genomic_DNA"/>
</dbReference>
<evidence type="ECO:0000256" key="1">
    <source>
        <dbReference type="SAM" id="MobiDB-lite"/>
    </source>
</evidence>
<feature type="non-terminal residue" evidence="3">
    <location>
        <position position="1"/>
    </location>
</feature>
<dbReference type="Proteomes" id="UP000601435">
    <property type="component" value="Unassembled WGS sequence"/>
</dbReference>
<sequence length="1236" mass="141492">TPPRIPEGDSITHESVSLDMELKGDWAGFDLLTVGGEKLVVHRRGNLVVISGCITTVSPMKQKANFDLTVGQVPYHSNPQRYVPFVAPTAMSRYQGIQQCGTSSTLRDDGRLMINFNKNTNPMVLHFSGLVYSIRGEAEEEIDIFARDRRKQAKDVKDVTGKGKGKGKDEDMSPTRRQELRASPQDPPGLQRENGIVTLQGSLLEATYGFSDQMVGTLPEGYWPKREIRCLAPLLRMPKQDDFACCPIADQSIAMTIKPDGNIYVQGGNHHAVDQKGLMRVLPQRKRGILSFDGLRFSQANNGLPISLAAGLDNKQNVSKLMEMLVGNRTDSALAFKHGDVVLLEGGLDWISSKPLSNKQVIARLPEGCWPRRREIFFTRGRDEERRRVDIDKWGRIFCPEGEDKTSDGGHVELSGIIFIAASEPPATPPLEADIDDLKLLYNRTVVDVAAGSYKGHEILEQFIRRCNHYEWNLVKYHMAQNAGRRMMTPLGDALLRGWERGNEYNLDKDCHRLWRDVLREKMDEHWGISSWHTLMHLSDEMHDKVLECCSEKLTDRDRKLLTKTKRTSEGDWERKRHPGLNFNRLGEIAADIVDHMFEHWDFSAQLQGLMKNDYRPPDSIKHLFPRHVAKWQEKLIKDNIPDREMSRFEEIRQFFFLYETTGSNMTHCSLMGASDLFTTTGKWYFPDAPEVQQQLFENVAWLFDRNIHHYISERQTAKFPFIEDFDIQAAKDYRPIPPGREWADPPDDLIMFKPTRYGPEPHEVHGDPGSMMKYRAHAIHMLYPHIDELFCLVYSASGFNKGKELVKSSFHLVWPQLVVDPDRAKVIRYVTLGVFKNETNKEGSDIHKMQQKLMEMDPSNEWELVFDSTTINARNGLRLPYSDKASMVVKDPEDKARIKRGELSKNSAFKVRVVEGRPSKAVGRINFKFAKDDDGVDRLVEAAWVQDEQSLERSEWIRMGSCRLDQGDLESTRMTPWQLGPDVMELLPKKPGEKYYRESEDESGIFKTHVPYPNILRCSLSVKDFVAKFDEQLEDEMEALHGEGEFDLRQRIAGQWISITEDQALWRAPAARQFANKFPDWYWGMNSKQLLRPAEMTYLQQKGKLIVDGPDDVRTALVRVLKSTDEFVLLRAVTGVMPNGAGRQSDHARLQHGDDGPIPRLTSRWFLQRWFWVRPRRRTEPKRIDSSSEVLNLVGIAAWRSLGRKGPRGRRDLPQGHVASTVSFVRCQPVAEASA</sequence>
<gene>
    <name evidence="3" type="ORF">SNEC2469_LOCUS28120</name>
</gene>
<dbReference type="OrthoDB" id="431001at2759"/>
<proteinExistence type="predicted"/>
<organism evidence="3 4">
    <name type="scientific">Symbiodinium necroappetens</name>
    <dbReference type="NCBI Taxonomy" id="1628268"/>
    <lineage>
        <taxon>Eukaryota</taxon>
        <taxon>Sar</taxon>
        <taxon>Alveolata</taxon>
        <taxon>Dinophyceae</taxon>
        <taxon>Suessiales</taxon>
        <taxon>Symbiodiniaceae</taxon>
        <taxon>Symbiodinium</taxon>
    </lineage>
</organism>
<evidence type="ECO:0000313" key="3">
    <source>
        <dbReference type="EMBL" id="CAE7870770.1"/>
    </source>
</evidence>
<dbReference type="AlphaFoldDB" id="A0A813AJK6"/>
<dbReference type="Pfam" id="PF23162">
    <property type="entry name" value="AEP_C962R"/>
    <property type="match status" value="1"/>
</dbReference>
<evidence type="ECO:0000313" key="4">
    <source>
        <dbReference type="Proteomes" id="UP000601435"/>
    </source>
</evidence>
<name>A0A813AJK6_9DINO</name>
<feature type="region of interest" description="Disordered" evidence="1">
    <location>
        <begin position="153"/>
        <end position="193"/>
    </location>
</feature>
<reference evidence="3" key="1">
    <citation type="submission" date="2021-02" db="EMBL/GenBank/DDBJ databases">
        <authorList>
            <person name="Dougan E. K."/>
            <person name="Rhodes N."/>
            <person name="Thang M."/>
            <person name="Chan C."/>
        </authorList>
    </citation>
    <scope>NUCLEOTIDE SEQUENCE</scope>
</reference>
<accession>A0A813AJK6</accession>
<keyword evidence="4" id="KW-1185">Reference proteome</keyword>
<comment type="caution">
    <text evidence="3">The sequence shown here is derived from an EMBL/GenBank/DDBJ whole genome shotgun (WGS) entry which is preliminary data.</text>
</comment>
<feature type="domain" description="C962R-like N-terminal AEP" evidence="2">
    <location>
        <begin position="678"/>
        <end position="885"/>
    </location>
</feature>
<feature type="compositionally biased region" description="Basic and acidic residues" evidence="1">
    <location>
        <begin position="153"/>
        <end position="180"/>
    </location>
</feature>